<keyword evidence="1" id="KW-1133">Transmembrane helix</keyword>
<evidence type="ECO:0000313" key="3">
    <source>
        <dbReference type="Proteomes" id="UP001612915"/>
    </source>
</evidence>
<dbReference type="EMBL" id="JBITLV010000011">
    <property type="protein sequence ID" value="MFI7589910.1"/>
    <property type="molecule type" value="Genomic_DNA"/>
</dbReference>
<evidence type="ECO:0000313" key="2">
    <source>
        <dbReference type="EMBL" id="MFI7589910.1"/>
    </source>
</evidence>
<keyword evidence="1" id="KW-0472">Membrane</keyword>
<name>A0ABW8AU68_9ACTN</name>
<proteinExistence type="predicted"/>
<evidence type="ECO:0008006" key="4">
    <source>
        <dbReference type="Google" id="ProtNLM"/>
    </source>
</evidence>
<accession>A0ABW8AU68</accession>
<sequence>MGAYLGVLVLAVVAVLGATVVVLGRRRDRRVSAEWAANARVGDEFVRPERAGLRNPDVARQQATIYGAYVPPPGHYWPGGGGAG</sequence>
<dbReference type="RefSeq" id="WP_398284513.1">
    <property type="nucleotide sequence ID" value="NZ_JBITLV010000011.1"/>
</dbReference>
<comment type="caution">
    <text evidence="2">The sequence shown here is derived from an EMBL/GenBank/DDBJ whole genome shotgun (WGS) entry which is preliminary data.</text>
</comment>
<feature type="transmembrane region" description="Helical" evidence="1">
    <location>
        <begin position="6"/>
        <end position="24"/>
    </location>
</feature>
<keyword evidence="1" id="KW-0812">Transmembrane</keyword>
<protein>
    <recommendedName>
        <fullName evidence="4">Secreted protein</fullName>
    </recommendedName>
</protein>
<dbReference type="Proteomes" id="UP001612915">
    <property type="component" value="Unassembled WGS sequence"/>
</dbReference>
<reference evidence="2 3" key="1">
    <citation type="submission" date="2024-10" db="EMBL/GenBank/DDBJ databases">
        <title>The Natural Products Discovery Center: Release of the First 8490 Sequenced Strains for Exploring Actinobacteria Biosynthetic Diversity.</title>
        <authorList>
            <person name="Kalkreuter E."/>
            <person name="Kautsar S.A."/>
            <person name="Yang D."/>
            <person name="Bader C.D."/>
            <person name="Teijaro C.N."/>
            <person name="Fluegel L."/>
            <person name="Davis C.M."/>
            <person name="Simpson J.R."/>
            <person name="Lauterbach L."/>
            <person name="Steele A.D."/>
            <person name="Gui C."/>
            <person name="Meng S."/>
            <person name="Li G."/>
            <person name="Viehrig K."/>
            <person name="Ye F."/>
            <person name="Su P."/>
            <person name="Kiefer A.F."/>
            <person name="Nichols A."/>
            <person name="Cepeda A.J."/>
            <person name="Yan W."/>
            <person name="Fan B."/>
            <person name="Jiang Y."/>
            <person name="Adhikari A."/>
            <person name="Zheng C.-J."/>
            <person name="Schuster L."/>
            <person name="Cowan T.M."/>
            <person name="Smanski M.J."/>
            <person name="Chevrette M.G."/>
            <person name="De Carvalho L.P.S."/>
            <person name="Shen B."/>
        </authorList>
    </citation>
    <scope>NUCLEOTIDE SEQUENCE [LARGE SCALE GENOMIC DNA]</scope>
    <source>
        <strain evidence="2 3">NPDC049639</strain>
    </source>
</reference>
<organism evidence="2 3">
    <name type="scientific">Spongisporangium articulatum</name>
    <dbReference type="NCBI Taxonomy" id="3362603"/>
    <lineage>
        <taxon>Bacteria</taxon>
        <taxon>Bacillati</taxon>
        <taxon>Actinomycetota</taxon>
        <taxon>Actinomycetes</taxon>
        <taxon>Kineosporiales</taxon>
        <taxon>Kineosporiaceae</taxon>
        <taxon>Spongisporangium</taxon>
    </lineage>
</organism>
<keyword evidence="3" id="KW-1185">Reference proteome</keyword>
<evidence type="ECO:0000256" key="1">
    <source>
        <dbReference type="SAM" id="Phobius"/>
    </source>
</evidence>
<gene>
    <name evidence="2" type="ORF">ACIB24_22805</name>
</gene>